<dbReference type="EMBL" id="JAODUO010000364">
    <property type="protein sequence ID" value="KAK2182163.1"/>
    <property type="molecule type" value="Genomic_DNA"/>
</dbReference>
<dbReference type="Proteomes" id="UP001209878">
    <property type="component" value="Unassembled WGS sequence"/>
</dbReference>
<comment type="caution">
    <text evidence="1">The sequence shown here is derived from an EMBL/GenBank/DDBJ whole genome shotgun (WGS) entry which is preliminary data.</text>
</comment>
<gene>
    <name evidence="1" type="ORF">NP493_364g01033</name>
</gene>
<accession>A0AAD9L2H4</accession>
<evidence type="ECO:0000313" key="2">
    <source>
        <dbReference type="Proteomes" id="UP001209878"/>
    </source>
</evidence>
<dbReference type="AlphaFoldDB" id="A0AAD9L2H4"/>
<name>A0AAD9L2H4_RIDPI</name>
<proteinExistence type="predicted"/>
<organism evidence="1 2">
    <name type="scientific">Ridgeia piscesae</name>
    <name type="common">Tubeworm</name>
    <dbReference type="NCBI Taxonomy" id="27915"/>
    <lineage>
        <taxon>Eukaryota</taxon>
        <taxon>Metazoa</taxon>
        <taxon>Spiralia</taxon>
        <taxon>Lophotrochozoa</taxon>
        <taxon>Annelida</taxon>
        <taxon>Polychaeta</taxon>
        <taxon>Sedentaria</taxon>
        <taxon>Canalipalpata</taxon>
        <taxon>Sabellida</taxon>
        <taxon>Siboglinidae</taxon>
        <taxon>Ridgeia</taxon>
    </lineage>
</organism>
<evidence type="ECO:0000313" key="1">
    <source>
        <dbReference type="EMBL" id="KAK2182163.1"/>
    </source>
</evidence>
<protein>
    <submittedName>
        <fullName evidence="1">Uncharacterized protein</fullName>
    </submittedName>
</protein>
<keyword evidence="2" id="KW-1185">Reference proteome</keyword>
<sequence>MQVYPAPGTRCECEPIRGNNMTRPTLLRTSSSPWQLVACVVLLTFEKLATGESEFENCMEGCDILFSNCIRESCTARAWPLPIPKKCVDERSSCVDQCTTAYTRR</sequence>
<reference evidence="1" key="1">
    <citation type="journal article" date="2023" name="Mol. Biol. Evol.">
        <title>Third-Generation Sequencing Reveals the Adaptive Role of the Epigenome in Three Deep-Sea Polychaetes.</title>
        <authorList>
            <person name="Perez M."/>
            <person name="Aroh O."/>
            <person name="Sun Y."/>
            <person name="Lan Y."/>
            <person name="Juniper S.K."/>
            <person name="Young C.R."/>
            <person name="Angers B."/>
            <person name="Qian P.Y."/>
        </authorList>
    </citation>
    <scope>NUCLEOTIDE SEQUENCE</scope>
    <source>
        <strain evidence="1">R07B-5</strain>
    </source>
</reference>